<dbReference type="GO" id="GO:0005737">
    <property type="term" value="C:cytoplasm"/>
    <property type="evidence" value="ECO:0007669"/>
    <property type="project" value="TreeGrafter"/>
</dbReference>
<reference evidence="3" key="1">
    <citation type="submission" date="2024-06" db="EMBL/GenBank/DDBJ databases">
        <title>Streptomyces sp. strain HUAS MG91 genome sequences.</title>
        <authorList>
            <person name="Mo P."/>
        </authorList>
    </citation>
    <scope>NUCLEOTIDE SEQUENCE</scope>
    <source>
        <strain evidence="3">HUAS MG91</strain>
    </source>
</reference>
<dbReference type="EMBL" id="CP159534">
    <property type="protein sequence ID" value="XCJ71021.1"/>
    <property type="molecule type" value="Genomic_DNA"/>
</dbReference>
<dbReference type="GO" id="GO:0044550">
    <property type="term" value="P:secondary metabolite biosynthetic process"/>
    <property type="evidence" value="ECO:0007669"/>
    <property type="project" value="TreeGrafter"/>
</dbReference>
<dbReference type="Gene3D" id="3.30.559.30">
    <property type="entry name" value="Nonribosomal peptide synthetase, condensation domain"/>
    <property type="match status" value="1"/>
</dbReference>
<evidence type="ECO:0000313" key="3">
    <source>
        <dbReference type="EMBL" id="XCJ71021.1"/>
    </source>
</evidence>
<organism evidence="3">
    <name type="scientific">Streptomyces tabacisoli</name>
    <dbReference type="NCBI Taxonomy" id="3156398"/>
    <lineage>
        <taxon>Bacteria</taxon>
        <taxon>Bacillati</taxon>
        <taxon>Actinomycetota</taxon>
        <taxon>Actinomycetes</taxon>
        <taxon>Kitasatosporales</taxon>
        <taxon>Streptomycetaceae</taxon>
        <taxon>Streptomyces</taxon>
    </lineage>
</organism>
<dbReference type="Pfam" id="PF00668">
    <property type="entry name" value="Condensation"/>
    <property type="match status" value="1"/>
</dbReference>
<evidence type="ECO:0000259" key="2">
    <source>
        <dbReference type="Pfam" id="PF00668"/>
    </source>
</evidence>
<proteinExistence type="predicted"/>
<feature type="region of interest" description="Disordered" evidence="1">
    <location>
        <begin position="444"/>
        <end position="463"/>
    </location>
</feature>
<dbReference type="PANTHER" id="PTHR45527:SF1">
    <property type="entry name" value="FATTY ACID SYNTHASE"/>
    <property type="match status" value="1"/>
</dbReference>
<dbReference type="KEGG" id="stac:ABII15_14010"/>
<evidence type="ECO:0000256" key="1">
    <source>
        <dbReference type="SAM" id="MobiDB-lite"/>
    </source>
</evidence>
<dbReference type="GO" id="GO:0003824">
    <property type="term" value="F:catalytic activity"/>
    <property type="evidence" value="ECO:0007669"/>
    <property type="project" value="InterPro"/>
</dbReference>
<dbReference type="GO" id="GO:0043041">
    <property type="term" value="P:amino acid activation for nonribosomal peptide biosynthetic process"/>
    <property type="evidence" value="ECO:0007669"/>
    <property type="project" value="TreeGrafter"/>
</dbReference>
<dbReference type="GO" id="GO:0008610">
    <property type="term" value="P:lipid biosynthetic process"/>
    <property type="evidence" value="ECO:0007669"/>
    <property type="project" value="UniProtKB-ARBA"/>
</dbReference>
<protein>
    <submittedName>
        <fullName evidence="3">Condensation domain-containing protein</fullName>
    </submittedName>
</protein>
<dbReference type="RefSeq" id="WP_353942653.1">
    <property type="nucleotide sequence ID" value="NZ_CP159534.1"/>
</dbReference>
<name>A0AAU8IT93_9ACTN</name>
<dbReference type="PANTHER" id="PTHR45527">
    <property type="entry name" value="NONRIBOSOMAL PEPTIDE SYNTHETASE"/>
    <property type="match status" value="1"/>
</dbReference>
<dbReference type="GO" id="GO:0031177">
    <property type="term" value="F:phosphopantetheine binding"/>
    <property type="evidence" value="ECO:0007669"/>
    <property type="project" value="TreeGrafter"/>
</dbReference>
<dbReference type="InterPro" id="IPR023213">
    <property type="entry name" value="CAT-like_dom_sf"/>
</dbReference>
<sequence>MAKSARLGRGQRYFWLHHHQLPPGSRHDTHIVLDPPLPEGIAPVRIKAALNHLVRRHEALRTTFPIGADGLPEQRVHPPAALPVRHATVEADGTPSPAEAVRRCTREDFDLAADWPVRACLVTAAGVPKRLVLVLNHVAFDDWSIATFLGELAALLGGAVAGRPAQLPAVTVRPAELAAAEPDAPGPADAGRTAPWREEIRRLPADLFASRRAPAATPPAAAGAALTSPRLLAAARTVAARCRVWPSAVHLGAFAATAAAWTGSHRVPFWLFTSHRDDEAGMDVLTCMFAPLLTAVDLTDDPSFPEIVRRTAEALERAKDLPRTAYDETLELLAEEGTRRGAEVRVETELNFLNYAPRSCGTTRTRLVRNPDPEAWAQSGSDVYFRIHEWADGVTVALRAAGSVLPAEDIERFLRGYEELIVAHTDEAVDRPLSEITRVLDFPTAPASAPATPTGAPQAEPSPGAEAALVAAVGRANALAAVDPAAGYVAAGGRLLRAPRVLEILRDSGWTGLGVRELGGVRPLAALAGRLTRA</sequence>
<dbReference type="AlphaFoldDB" id="A0AAU8IT93"/>
<feature type="domain" description="Condensation" evidence="2">
    <location>
        <begin position="15"/>
        <end position="420"/>
    </location>
</feature>
<dbReference type="Gene3D" id="3.30.559.10">
    <property type="entry name" value="Chloramphenicol acetyltransferase-like domain"/>
    <property type="match status" value="1"/>
</dbReference>
<gene>
    <name evidence="3" type="ORF">ABII15_14010</name>
</gene>
<dbReference type="InterPro" id="IPR001242">
    <property type="entry name" value="Condensation_dom"/>
</dbReference>
<dbReference type="SUPFAM" id="SSF52777">
    <property type="entry name" value="CoA-dependent acyltransferases"/>
    <property type="match status" value="2"/>
</dbReference>
<accession>A0AAU8IT93</accession>